<reference evidence="1" key="1">
    <citation type="journal article" date="2023" name="Mol. Phylogenet. Evol.">
        <title>Genome-scale phylogeny and comparative genomics of the fungal order Sordariales.</title>
        <authorList>
            <person name="Hensen N."/>
            <person name="Bonometti L."/>
            <person name="Westerberg I."/>
            <person name="Brannstrom I.O."/>
            <person name="Guillou S."/>
            <person name="Cros-Aarteil S."/>
            <person name="Calhoun S."/>
            <person name="Haridas S."/>
            <person name="Kuo A."/>
            <person name="Mondo S."/>
            <person name="Pangilinan J."/>
            <person name="Riley R."/>
            <person name="LaButti K."/>
            <person name="Andreopoulos B."/>
            <person name="Lipzen A."/>
            <person name="Chen C."/>
            <person name="Yan M."/>
            <person name="Daum C."/>
            <person name="Ng V."/>
            <person name="Clum A."/>
            <person name="Steindorff A."/>
            <person name="Ohm R.A."/>
            <person name="Martin F."/>
            <person name="Silar P."/>
            <person name="Natvig D.O."/>
            <person name="Lalanne C."/>
            <person name="Gautier V."/>
            <person name="Ament-Velasquez S.L."/>
            <person name="Kruys A."/>
            <person name="Hutchinson M.I."/>
            <person name="Powell A.J."/>
            <person name="Barry K."/>
            <person name="Miller A.N."/>
            <person name="Grigoriev I.V."/>
            <person name="Debuchy R."/>
            <person name="Gladieux P."/>
            <person name="Hiltunen Thoren M."/>
            <person name="Johannesson H."/>
        </authorList>
    </citation>
    <scope>NUCLEOTIDE SEQUENCE</scope>
    <source>
        <strain evidence="1">CBS 232.78</strain>
    </source>
</reference>
<evidence type="ECO:0000313" key="2">
    <source>
        <dbReference type="Proteomes" id="UP001285441"/>
    </source>
</evidence>
<reference evidence="1" key="2">
    <citation type="submission" date="2023-06" db="EMBL/GenBank/DDBJ databases">
        <authorList>
            <consortium name="Lawrence Berkeley National Laboratory"/>
            <person name="Haridas S."/>
            <person name="Hensen N."/>
            <person name="Bonometti L."/>
            <person name="Westerberg I."/>
            <person name="Brannstrom I.O."/>
            <person name="Guillou S."/>
            <person name="Cros-Aarteil S."/>
            <person name="Calhoun S."/>
            <person name="Kuo A."/>
            <person name="Mondo S."/>
            <person name="Pangilinan J."/>
            <person name="Riley R."/>
            <person name="LaButti K."/>
            <person name="Andreopoulos B."/>
            <person name="Lipzen A."/>
            <person name="Chen C."/>
            <person name="Yanf M."/>
            <person name="Daum C."/>
            <person name="Ng V."/>
            <person name="Clum A."/>
            <person name="Steindorff A."/>
            <person name="Ohm R."/>
            <person name="Martin F."/>
            <person name="Silar P."/>
            <person name="Natvig D."/>
            <person name="Lalanne C."/>
            <person name="Gautier V."/>
            <person name="Ament-velasquez S.L."/>
            <person name="Kruys A."/>
            <person name="Hutchinson M.I."/>
            <person name="Powell A.J."/>
            <person name="Barry K."/>
            <person name="Miller A.N."/>
            <person name="Grigoriev I.V."/>
            <person name="Debuchy R."/>
            <person name="Gladieux P."/>
            <person name="Thoren M.H."/>
            <person name="Johannesson H."/>
        </authorList>
    </citation>
    <scope>NUCLEOTIDE SEQUENCE</scope>
    <source>
        <strain evidence="1">CBS 232.78</strain>
    </source>
</reference>
<dbReference type="Proteomes" id="UP001285441">
    <property type="component" value="Unassembled WGS sequence"/>
</dbReference>
<proteinExistence type="predicted"/>
<protein>
    <submittedName>
        <fullName evidence="1">Uncharacterized protein</fullName>
    </submittedName>
</protein>
<organism evidence="1 2">
    <name type="scientific">Podospora didyma</name>
    <dbReference type="NCBI Taxonomy" id="330526"/>
    <lineage>
        <taxon>Eukaryota</taxon>
        <taxon>Fungi</taxon>
        <taxon>Dikarya</taxon>
        <taxon>Ascomycota</taxon>
        <taxon>Pezizomycotina</taxon>
        <taxon>Sordariomycetes</taxon>
        <taxon>Sordariomycetidae</taxon>
        <taxon>Sordariales</taxon>
        <taxon>Podosporaceae</taxon>
        <taxon>Podospora</taxon>
    </lineage>
</organism>
<sequence>MMRVTGKQVVLIFLLQLFISSLLELVLMMRWKAGGALLCRAPATPSSLHRMEINAHSASSCGSRKLMKSSVWARWLMLIQHALVGVVDSKCVSAR</sequence>
<accession>A0AAE0P4L1</accession>
<name>A0AAE0P4L1_9PEZI</name>
<evidence type="ECO:0000313" key="1">
    <source>
        <dbReference type="EMBL" id="KAK3392880.1"/>
    </source>
</evidence>
<dbReference type="EMBL" id="JAULSW010000001">
    <property type="protein sequence ID" value="KAK3392880.1"/>
    <property type="molecule type" value="Genomic_DNA"/>
</dbReference>
<gene>
    <name evidence="1" type="ORF">B0H63DRAFT_456760</name>
</gene>
<comment type="caution">
    <text evidence="1">The sequence shown here is derived from an EMBL/GenBank/DDBJ whole genome shotgun (WGS) entry which is preliminary data.</text>
</comment>
<keyword evidence="2" id="KW-1185">Reference proteome</keyword>
<dbReference type="AlphaFoldDB" id="A0AAE0P4L1"/>